<gene>
    <name evidence="7" type="primary">barA_2</name>
    <name evidence="7" type="ORF">BREV_BREV_02889</name>
</gene>
<dbReference type="PROSITE" id="PS50109">
    <property type="entry name" value="HIS_KIN"/>
    <property type="match status" value="1"/>
</dbReference>
<dbReference type="InterPro" id="IPR005467">
    <property type="entry name" value="His_kinase_dom"/>
</dbReference>
<dbReference type="GO" id="GO:0000155">
    <property type="term" value="F:phosphorelay sensor kinase activity"/>
    <property type="evidence" value="ECO:0007669"/>
    <property type="project" value="InterPro"/>
</dbReference>
<dbReference type="InterPro" id="IPR036097">
    <property type="entry name" value="HisK_dim/P_sf"/>
</dbReference>
<keyword evidence="3 4" id="KW-0597">Phosphoprotein</keyword>
<dbReference type="Proteomes" id="UP000289220">
    <property type="component" value="Unassembled WGS sequence"/>
</dbReference>
<proteinExistence type="predicted"/>
<feature type="modified residue" description="4-aspartylphosphate" evidence="4">
    <location>
        <position position="442"/>
    </location>
</feature>
<dbReference type="SMART" id="SM00388">
    <property type="entry name" value="HisKA"/>
    <property type="match status" value="1"/>
</dbReference>
<dbReference type="InterPro" id="IPR001789">
    <property type="entry name" value="Sig_transdc_resp-reg_receiver"/>
</dbReference>
<dbReference type="PRINTS" id="PR00344">
    <property type="entry name" value="BCTRLSENSOR"/>
</dbReference>
<dbReference type="SUPFAM" id="SSF52172">
    <property type="entry name" value="CheY-like"/>
    <property type="match status" value="1"/>
</dbReference>
<dbReference type="Gene3D" id="3.30.565.10">
    <property type="entry name" value="Histidine kinase-like ATPase, C-terminal domain"/>
    <property type="match status" value="1"/>
</dbReference>
<comment type="catalytic activity">
    <reaction evidence="1">
        <text>ATP + protein L-histidine = ADP + protein N-phospho-L-histidine.</text>
        <dbReference type="EC" id="2.7.13.3"/>
    </reaction>
</comment>
<dbReference type="InterPro" id="IPR011006">
    <property type="entry name" value="CheY-like_superfamily"/>
</dbReference>
<evidence type="ECO:0000256" key="4">
    <source>
        <dbReference type="PROSITE-ProRule" id="PRU00169"/>
    </source>
</evidence>
<dbReference type="EMBL" id="UXHF01000080">
    <property type="protein sequence ID" value="VDC51699.1"/>
    <property type="molecule type" value="Genomic_DNA"/>
</dbReference>
<evidence type="ECO:0000259" key="5">
    <source>
        <dbReference type="PROSITE" id="PS50109"/>
    </source>
</evidence>
<dbReference type="InterPro" id="IPR003661">
    <property type="entry name" value="HisK_dim/P_dom"/>
</dbReference>
<accession>A0A7Z8Y6B1</accession>
<dbReference type="SMART" id="SM00448">
    <property type="entry name" value="REC"/>
    <property type="match status" value="1"/>
</dbReference>
<keyword evidence="7" id="KW-0808">Transferase</keyword>
<dbReference type="Pfam" id="PF02518">
    <property type="entry name" value="HATPase_c"/>
    <property type="match status" value="1"/>
</dbReference>
<dbReference type="InterPro" id="IPR003594">
    <property type="entry name" value="HATPase_dom"/>
</dbReference>
<dbReference type="Gene3D" id="3.40.50.2300">
    <property type="match status" value="1"/>
</dbReference>
<feature type="domain" description="Response regulatory" evidence="6">
    <location>
        <begin position="393"/>
        <end position="507"/>
    </location>
</feature>
<comment type="caution">
    <text evidence="7">The sequence shown here is derived from an EMBL/GenBank/DDBJ whole genome shotgun (WGS) entry which is preliminary data.</text>
</comment>
<dbReference type="PROSITE" id="PS50110">
    <property type="entry name" value="RESPONSE_REGULATORY"/>
    <property type="match status" value="1"/>
</dbReference>
<evidence type="ECO:0000256" key="1">
    <source>
        <dbReference type="ARBA" id="ARBA00000085"/>
    </source>
</evidence>
<dbReference type="SUPFAM" id="SSF55874">
    <property type="entry name" value="ATPase domain of HSP90 chaperone/DNA topoisomerase II/histidine kinase"/>
    <property type="match status" value="1"/>
</dbReference>
<dbReference type="CDD" id="cd00082">
    <property type="entry name" value="HisKA"/>
    <property type="match status" value="1"/>
</dbReference>
<dbReference type="SMART" id="SM00387">
    <property type="entry name" value="HATPase_c"/>
    <property type="match status" value="1"/>
</dbReference>
<dbReference type="SUPFAM" id="SSF47384">
    <property type="entry name" value="Homodimeric domain of signal transducing histidine kinase"/>
    <property type="match status" value="1"/>
</dbReference>
<protein>
    <recommendedName>
        <fullName evidence="2">histidine kinase</fullName>
        <ecNumber evidence="2">2.7.13.3</ecNumber>
    </recommendedName>
</protein>
<organism evidence="7 8">
    <name type="scientific">Brevundimonas mediterranea</name>
    <dbReference type="NCBI Taxonomy" id="74329"/>
    <lineage>
        <taxon>Bacteria</taxon>
        <taxon>Pseudomonadati</taxon>
        <taxon>Pseudomonadota</taxon>
        <taxon>Alphaproteobacteria</taxon>
        <taxon>Caulobacterales</taxon>
        <taxon>Caulobacteraceae</taxon>
        <taxon>Brevundimonas</taxon>
    </lineage>
</organism>
<evidence type="ECO:0000256" key="2">
    <source>
        <dbReference type="ARBA" id="ARBA00012438"/>
    </source>
</evidence>
<dbReference type="Gene3D" id="1.10.287.130">
    <property type="match status" value="1"/>
</dbReference>
<evidence type="ECO:0000313" key="8">
    <source>
        <dbReference type="Proteomes" id="UP000289220"/>
    </source>
</evidence>
<reference evidence="7 8" key="1">
    <citation type="submission" date="2018-11" db="EMBL/GenBank/DDBJ databases">
        <authorList>
            <person name="Peiro R."/>
            <person name="Begona"/>
            <person name="Cbmso G."/>
            <person name="Lopez M."/>
            <person name="Gonzalez S."/>
            <person name="Sacristan E."/>
            <person name="Castillo E."/>
        </authorList>
    </citation>
    <scope>NUCLEOTIDE SEQUENCE [LARGE SCALE GENOMIC DNA]</scope>
    <source>
        <strain evidence="7">Brev_genome</strain>
    </source>
</reference>
<dbReference type="Pfam" id="PF00072">
    <property type="entry name" value="Response_reg"/>
    <property type="match status" value="1"/>
</dbReference>
<feature type="domain" description="Histidine kinase" evidence="5">
    <location>
        <begin position="27"/>
        <end position="259"/>
    </location>
</feature>
<dbReference type="AlphaFoldDB" id="A0A7Z8Y6B1"/>
<name>A0A7Z8Y6B1_9CAUL</name>
<evidence type="ECO:0000313" key="7">
    <source>
        <dbReference type="EMBL" id="VDC51699.1"/>
    </source>
</evidence>
<dbReference type="EC" id="2.7.13.3" evidence="2"/>
<evidence type="ECO:0000256" key="3">
    <source>
        <dbReference type="ARBA" id="ARBA00022553"/>
    </source>
</evidence>
<dbReference type="CDD" id="cd17546">
    <property type="entry name" value="REC_hyHK_CKI1_RcsC-like"/>
    <property type="match status" value="1"/>
</dbReference>
<keyword evidence="7" id="KW-0418">Kinase</keyword>
<dbReference type="PANTHER" id="PTHR45339:SF5">
    <property type="entry name" value="HISTIDINE KINASE"/>
    <property type="match status" value="1"/>
</dbReference>
<dbReference type="InterPro" id="IPR004358">
    <property type="entry name" value="Sig_transdc_His_kin-like_C"/>
</dbReference>
<evidence type="ECO:0000259" key="6">
    <source>
        <dbReference type="PROSITE" id="PS50110"/>
    </source>
</evidence>
<keyword evidence="8" id="KW-1185">Reference proteome</keyword>
<dbReference type="Pfam" id="PF00512">
    <property type="entry name" value="HisKA"/>
    <property type="match status" value="1"/>
</dbReference>
<dbReference type="PANTHER" id="PTHR45339">
    <property type="entry name" value="HYBRID SIGNAL TRANSDUCTION HISTIDINE KINASE J"/>
    <property type="match status" value="1"/>
</dbReference>
<dbReference type="InterPro" id="IPR036890">
    <property type="entry name" value="HATPase_C_sf"/>
</dbReference>
<sequence>MARRAATKRIETQATQAVDPAQQFLRLMSHEMRTPLNGVLGMINLLQRTRLDGAQRAYAENARQSAEHLLGLVNDLLDYARLEAGSLEFDLAPVDLEGLVRGVAELLSPRAHDKGLEIVWSVAADAPDILADEGRLRQVLFNLAGNAVKFTETGGVRLSVERVTPDPTDMDDGRVRLAFIIDDTGPGVPAEARARIFEEFGHADSSDAVRHDGAGLGLAVVRKLATAMGGTARVEDRPHGADADVRGGARFRFEAGFLPVARPRDTPLHGQTVCIDSPDSFVRAAAADQIKASGGRVAAKAPVTLVDHAGAPAGDLAPLPPAGRGVVLLKPSERDLIPRYRAAGFHGYLIKPLRRASLAERVLAAVGADPAAPTAVSAPEDDRVVPARFAGVRVLLAEDNPVGALLARTLLRREGCTVETAATGHEAVAALARARYDLVFMDMRMPGMDGPAAARAIRAAGDATPILALTANAFAEDRRLCLEAGMNDHLVKPLDAEALRAALARWTKRDIRAKVG</sequence>